<reference evidence="2" key="2">
    <citation type="submission" date="2015-01" db="EMBL/GenBank/DDBJ databases">
        <title>Evolutionary Origins and Diversification of the Mycorrhizal Mutualists.</title>
        <authorList>
            <consortium name="DOE Joint Genome Institute"/>
            <consortium name="Mycorrhizal Genomics Consortium"/>
            <person name="Kohler A."/>
            <person name="Kuo A."/>
            <person name="Nagy L.G."/>
            <person name="Floudas D."/>
            <person name="Copeland A."/>
            <person name="Barry K.W."/>
            <person name="Cichocki N."/>
            <person name="Veneault-Fourrey C."/>
            <person name="LaButti K."/>
            <person name="Lindquist E.A."/>
            <person name="Lipzen A."/>
            <person name="Lundell T."/>
            <person name="Morin E."/>
            <person name="Murat C."/>
            <person name="Riley R."/>
            <person name="Ohm R."/>
            <person name="Sun H."/>
            <person name="Tunlid A."/>
            <person name="Henrissat B."/>
            <person name="Grigoriev I.V."/>
            <person name="Hibbett D.S."/>
            <person name="Martin F."/>
        </authorList>
    </citation>
    <scope>NUCLEOTIDE SEQUENCE [LARGE SCALE GENOMIC DNA]</scope>
    <source>
        <strain evidence="2">Ve08.2h10</strain>
    </source>
</reference>
<dbReference type="OrthoDB" id="4743193at2759"/>
<dbReference type="Proteomes" id="UP000054538">
    <property type="component" value="Unassembled WGS sequence"/>
</dbReference>
<proteinExistence type="predicted"/>
<gene>
    <name evidence="1" type="ORF">PAXRUDRAFT_145328</name>
</gene>
<sequence>MAIFEALADCRMTVSQFLLAPLTHQHYDKHPVTKDILLHSTDIIGTILVHPMRNPNIIQHLTKLAKNSYLKEICDVASMQGGWNFGVSTATTKQLDDFGLDDMACDFKAHAPGFGGFIGALLGQMQRGLLKQD</sequence>
<dbReference type="InParanoid" id="A0A0D0DNC2"/>
<name>A0A0D0DNC2_9AGAM</name>
<dbReference type="AlphaFoldDB" id="A0A0D0DNC2"/>
<protein>
    <submittedName>
        <fullName evidence="1">Uncharacterized protein</fullName>
    </submittedName>
</protein>
<reference evidence="1 2" key="1">
    <citation type="submission" date="2014-04" db="EMBL/GenBank/DDBJ databases">
        <authorList>
            <consortium name="DOE Joint Genome Institute"/>
            <person name="Kuo A."/>
            <person name="Kohler A."/>
            <person name="Jargeat P."/>
            <person name="Nagy L.G."/>
            <person name="Floudas D."/>
            <person name="Copeland A."/>
            <person name="Barry K.W."/>
            <person name="Cichocki N."/>
            <person name="Veneault-Fourrey C."/>
            <person name="LaButti K."/>
            <person name="Lindquist E.A."/>
            <person name="Lipzen A."/>
            <person name="Lundell T."/>
            <person name="Morin E."/>
            <person name="Murat C."/>
            <person name="Sun H."/>
            <person name="Tunlid A."/>
            <person name="Henrissat B."/>
            <person name="Grigoriev I.V."/>
            <person name="Hibbett D.S."/>
            <person name="Martin F."/>
            <person name="Nordberg H.P."/>
            <person name="Cantor M.N."/>
            <person name="Hua S.X."/>
        </authorList>
    </citation>
    <scope>NUCLEOTIDE SEQUENCE [LARGE SCALE GENOMIC DNA]</scope>
    <source>
        <strain evidence="1 2">Ve08.2h10</strain>
    </source>
</reference>
<dbReference type="EMBL" id="KN825195">
    <property type="protein sequence ID" value="KIK93323.1"/>
    <property type="molecule type" value="Genomic_DNA"/>
</dbReference>
<evidence type="ECO:0000313" key="2">
    <source>
        <dbReference type="Proteomes" id="UP000054538"/>
    </source>
</evidence>
<dbReference type="HOGENOM" id="CLU_142396_1_0_1"/>
<evidence type="ECO:0000313" key="1">
    <source>
        <dbReference type="EMBL" id="KIK93323.1"/>
    </source>
</evidence>
<keyword evidence="2" id="KW-1185">Reference proteome</keyword>
<accession>A0A0D0DNC2</accession>
<organism evidence="1 2">
    <name type="scientific">Paxillus rubicundulus Ve08.2h10</name>
    <dbReference type="NCBI Taxonomy" id="930991"/>
    <lineage>
        <taxon>Eukaryota</taxon>
        <taxon>Fungi</taxon>
        <taxon>Dikarya</taxon>
        <taxon>Basidiomycota</taxon>
        <taxon>Agaricomycotina</taxon>
        <taxon>Agaricomycetes</taxon>
        <taxon>Agaricomycetidae</taxon>
        <taxon>Boletales</taxon>
        <taxon>Paxilineae</taxon>
        <taxon>Paxillaceae</taxon>
        <taxon>Paxillus</taxon>
    </lineage>
</organism>